<dbReference type="InterPro" id="IPR036912">
    <property type="entry name" value="HasA_haem-bd_sf"/>
</dbReference>
<dbReference type="Pfam" id="PF25963">
    <property type="entry name" value="Beta-barrel_AAEA"/>
    <property type="match status" value="1"/>
</dbReference>
<name>A0A212S9Y8_RHOAC</name>
<dbReference type="InterPro" id="IPR058634">
    <property type="entry name" value="AaeA-lik-b-barrel"/>
</dbReference>
<reference evidence="3" key="1">
    <citation type="submission" date="2017-06" db="EMBL/GenBank/DDBJ databases">
        <authorList>
            <person name="Varghese N."/>
            <person name="Submissions S."/>
        </authorList>
    </citation>
    <scope>NUCLEOTIDE SEQUENCE [LARGE SCALE GENOMIC DNA]</scope>
    <source>
        <strain evidence="3">DSM 137</strain>
    </source>
</reference>
<dbReference type="RefSeq" id="WP_088522314.1">
    <property type="nucleotide sequence ID" value="NZ_FYDG01000018.1"/>
</dbReference>
<keyword evidence="3" id="KW-1185">Reference proteome</keyword>
<dbReference type="EMBL" id="FYDG01000018">
    <property type="protein sequence ID" value="SNB82148.1"/>
    <property type="molecule type" value="Genomic_DNA"/>
</dbReference>
<dbReference type="Proteomes" id="UP000198418">
    <property type="component" value="Unassembled WGS sequence"/>
</dbReference>
<accession>A0A212S9Y8</accession>
<dbReference type="AlphaFoldDB" id="A0A212S9Y8"/>
<evidence type="ECO:0000313" key="3">
    <source>
        <dbReference type="Proteomes" id="UP000198418"/>
    </source>
</evidence>
<dbReference type="PANTHER" id="PTHR30367:SF1">
    <property type="entry name" value="MULTIDRUG RESISTANCE PROTEIN MDTN"/>
    <property type="match status" value="1"/>
</dbReference>
<dbReference type="OrthoDB" id="9811754at2"/>
<evidence type="ECO:0000259" key="1">
    <source>
        <dbReference type="Pfam" id="PF25963"/>
    </source>
</evidence>
<dbReference type="Gene3D" id="2.40.30.170">
    <property type="match status" value="1"/>
</dbReference>
<gene>
    <name evidence="2" type="ORF">SAMN06265338_11819</name>
</gene>
<dbReference type="InterPro" id="IPR050393">
    <property type="entry name" value="MFP_Efflux_Pump"/>
</dbReference>
<evidence type="ECO:0000313" key="2">
    <source>
        <dbReference type="EMBL" id="SNB82148.1"/>
    </source>
</evidence>
<dbReference type="SUPFAM" id="SSF54621">
    <property type="entry name" value="Heme-binding protein A (HasA)"/>
    <property type="match status" value="1"/>
</dbReference>
<feature type="domain" description="p-hydroxybenzoic acid efflux pump subunit AaeA-like beta-barrel" evidence="1">
    <location>
        <begin position="8"/>
        <end position="105"/>
    </location>
</feature>
<organism evidence="2 3">
    <name type="scientific">Rhodoblastus acidophilus</name>
    <name type="common">Rhodopseudomonas acidophila</name>
    <dbReference type="NCBI Taxonomy" id="1074"/>
    <lineage>
        <taxon>Bacteria</taxon>
        <taxon>Pseudomonadati</taxon>
        <taxon>Pseudomonadota</taxon>
        <taxon>Alphaproteobacteria</taxon>
        <taxon>Hyphomicrobiales</taxon>
        <taxon>Rhodoblastaceae</taxon>
        <taxon>Rhodoblastus</taxon>
    </lineage>
</organism>
<sequence length="128" mass="13583">MTVVDSGSFWLAGYFEETQIAGIRDGDAVDFVLMGYPGRTLHGRVDSMSQGIADQNGDSSGASLASVNPVFTWGRLAPRIPVRVALDAIPGDVKLAAGMTCTITIGAQSGLLADLKYAVRYWTTGWRG</sequence>
<proteinExistence type="predicted"/>
<protein>
    <recommendedName>
        <fullName evidence="1">p-hydroxybenzoic acid efflux pump subunit AaeA-like beta-barrel domain-containing protein</fullName>
    </recommendedName>
</protein>
<dbReference type="PANTHER" id="PTHR30367">
    <property type="entry name" value="P-HYDROXYBENZOIC ACID EFFLUX PUMP SUBUNIT AAEA-RELATED"/>
    <property type="match status" value="1"/>
</dbReference>